<dbReference type="InterPro" id="IPR006521">
    <property type="entry name" value="Tail_protein_I"/>
</dbReference>
<keyword evidence="2" id="KW-1185">Reference proteome</keyword>
<organism evidence="1 2">
    <name type="scientific">Enterovibrio nigricans DSM 22720</name>
    <dbReference type="NCBI Taxonomy" id="1121868"/>
    <lineage>
        <taxon>Bacteria</taxon>
        <taxon>Pseudomonadati</taxon>
        <taxon>Pseudomonadota</taxon>
        <taxon>Gammaproteobacteria</taxon>
        <taxon>Vibrionales</taxon>
        <taxon>Vibrionaceae</taxon>
        <taxon>Enterovibrio</taxon>
    </lineage>
</organism>
<dbReference type="AlphaFoldDB" id="A0A1T4UVP0"/>
<reference evidence="2" key="1">
    <citation type="submission" date="2017-02" db="EMBL/GenBank/DDBJ databases">
        <authorList>
            <person name="Varghese N."/>
            <person name="Submissions S."/>
        </authorList>
    </citation>
    <scope>NUCLEOTIDE SEQUENCE [LARGE SCALE GENOMIC DNA]</scope>
    <source>
        <strain evidence="2">DSM 22720</strain>
    </source>
</reference>
<dbReference type="OrthoDB" id="90759at2"/>
<dbReference type="RefSeq" id="WP_078752930.1">
    <property type="nucleotide sequence ID" value="NZ_FUXU01000032.1"/>
</dbReference>
<dbReference type="Proteomes" id="UP000190162">
    <property type="component" value="Unassembled WGS sequence"/>
</dbReference>
<gene>
    <name evidence="1" type="ORF">SAMN02745132_02618</name>
</gene>
<sequence length="207" mass="23775">MLPSILRKDIRYRALSELSQEEMNSLRESIRGLQVLDIASVHESYLPWLAWWFRVDIWDDTWSIEKKRQVVADGLVLFKYKGTVWAVKRALDLVGYNSHLEIWHQAIPQGQPGTFSIAVEQKQGGGFDQQDYTNIVRLIESNKQGSQTWSLVVKNDAVTGGIYPVAHCRARQRVTTRNWPQNPTSQGGVYYAAQTIIRNRMTITNKV</sequence>
<protein>
    <submittedName>
        <fullName evidence="1">Phage tail protein, P2 protein I family</fullName>
    </submittedName>
</protein>
<dbReference type="Pfam" id="PF09684">
    <property type="entry name" value="Tail_P2_I"/>
    <property type="match status" value="1"/>
</dbReference>
<dbReference type="EMBL" id="FUXU01000032">
    <property type="protein sequence ID" value="SKA56685.1"/>
    <property type="molecule type" value="Genomic_DNA"/>
</dbReference>
<dbReference type="NCBIfam" id="TIGR01634">
    <property type="entry name" value="tail_P2_I"/>
    <property type="match status" value="1"/>
</dbReference>
<name>A0A1T4UVP0_9GAMM</name>
<evidence type="ECO:0000313" key="1">
    <source>
        <dbReference type="EMBL" id="SKA56685.1"/>
    </source>
</evidence>
<evidence type="ECO:0000313" key="2">
    <source>
        <dbReference type="Proteomes" id="UP000190162"/>
    </source>
</evidence>
<accession>A0A1T4UVP0</accession>
<proteinExistence type="predicted"/>